<evidence type="ECO:0000313" key="2">
    <source>
        <dbReference type="EMBL" id="KAI5323620.1"/>
    </source>
</evidence>
<name>A0AAD4YW63_PRUDU</name>
<proteinExistence type="predicted"/>
<dbReference type="Proteomes" id="UP001054821">
    <property type="component" value="Chromosome 6"/>
</dbReference>
<gene>
    <name evidence="2" type="ORF">L3X38_032692</name>
</gene>
<organism evidence="2 3">
    <name type="scientific">Prunus dulcis</name>
    <name type="common">Almond</name>
    <name type="synonym">Amygdalus dulcis</name>
    <dbReference type="NCBI Taxonomy" id="3755"/>
    <lineage>
        <taxon>Eukaryota</taxon>
        <taxon>Viridiplantae</taxon>
        <taxon>Streptophyta</taxon>
        <taxon>Embryophyta</taxon>
        <taxon>Tracheophyta</taxon>
        <taxon>Spermatophyta</taxon>
        <taxon>Magnoliopsida</taxon>
        <taxon>eudicotyledons</taxon>
        <taxon>Gunneridae</taxon>
        <taxon>Pentapetalae</taxon>
        <taxon>rosids</taxon>
        <taxon>fabids</taxon>
        <taxon>Rosales</taxon>
        <taxon>Rosaceae</taxon>
        <taxon>Amygdaloideae</taxon>
        <taxon>Amygdaleae</taxon>
        <taxon>Prunus</taxon>
    </lineage>
</organism>
<dbReference type="AlphaFoldDB" id="A0AAD4YW63"/>
<sequence>MIIGSQMELAEIDELPKKGLWEEAGRAFRLQASASMDMWMCMRRAINAAERAKRAYDEGRSKVAQAGKVLQDHANLLKDKAALEQQLKASVKKPSEMRSALETTRVVLEEDERSREAEIQIIVREVVAQYRSSEDFTAFLDKEVSTEMMDLIYRFKHFNPGQKLNLNFSADPPPLSEGITEEMIEDYEGEDAPPESGLEAKAEAEGHDNVPDARERSDLAFCCTRHKAIFLNILMPRASF</sequence>
<reference evidence="2 3" key="1">
    <citation type="journal article" date="2022" name="G3 (Bethesda)">
        <title>Whole-genome sequence and methylome profiling of the almond [Prunus dulcis (Mill.) D.A. Webb] cultivar 'Nonpareil'.</title>
        <authorList>
            <person name="D'Amico-Willman K.M."/>
            <person name="Ouma W.Z."/>
            <person name="Meulia T."/>
            <person name="Sideli G.M."/>
            <person name="Gradziel T.M."/>
            <person name="Fresnedo-Ramirez J."/>
        </authorList>
    </citation>
    <scope>NUCLEOTIDE SEQUENCE [LARGE SCALE GENOMIC DNA]</scope>
    <source>
        <strain evidence="2">Clone GOH B32 T37-40</strain>
    </source>
</reference>
<comment type="caution">
    <text evidence="2">The sequence shown here is derived from an EMBL/GenBank/DDBJ whole genome shotgun (WGS) entry which is preliminary data.</text>
</comment>
<feature type="compositionally biased region" description="Basic and acidic residues" evidence="1">
    <location>
        <begin position="198"/>
        <end position="211"/>
    </location>
</feature>
<feature type="region of interest" description="Disordered" evidence="1">
    <location>
        <begin position="189"/>
        <end position="211"/>
    </location>
</feature>
<keyword evidence="3" id="KW-1185">Reference proteome</keyword>
<dbReference type="EMBL" id="JAJFAZ020000006">
    <property type="protein sequence ID" value="KAI5323620.1"/>
    <property type="molecule type" value="Genomic_DNA"/>
</dbReference>
<evidence type="ECO:0000313" key="3">
    <source>
        <dbReference type="Proteomes" id="UP001054821"/>
    </source>
</evidence>
<evidence type="ECO:0000256" key="1">
    <source>
        <dbReference type="SAM" id="MobiDB-lite"/>
    </source>
</evidence>
<protein>
    <submittedName>
        <fullName evidence="2">Uncharacterized protein</fullName>
    </submittedName>
</protein>
<accession>A0AAD4YW63</accession>